<gene>
    <name evidence="1" type="ORF">METZ01_LOCUS255805</name>
</gene>
<dbReference type="AlphaFoldDB" id="A0A382IWK8"/>
<reference evidence="1" key="1">
    <citation type="submission" date="2018-05" db="EMBL/GenBank/DDBJ databases">
        <authorList>
            <person name="Lanie J.A."/>
            <person name="Ng W.-L."/>
            <person name="Kazmierczak K.M."/>
            <person name="Andrzejewski T.M."/>
            <person name="Davidsen T.M."/>
            <person name="Wayne K.J."/>
            <person name="Tettelin H."/>
            <person name="Glass J.I."/>
            <person name="Rusch D."/>
            <person name="Podicherti R."/>
            <person name="Tsui H.-C.T."/>
            <person name="Winkler M.E."/>
        </authorList>
    </citation>
    <scope>NUCLEOTIDE SEQUENCE</scope>
</reference>
<protein>
    <submittedName>
        <fullName evidence="1">Uncharacterized protein</fullName>
    </submittedName>
</protein>
<organism evidence="1">
    <name type="scientific">marine metagenome</name>
    <dbReference type="NCBI Taxonomy" id="408172"/>
    <lineage>
        <taxon>unclassified sequences</taxon>
        <taxon>metagenomes</taxon>
        <taxon>ecological metagenomes</taxon>
    </lineage>
</organism>
<proteinExistence type="predicted"/>
<evidence type="ECO:0000313" key="1">
    <source>
        <dbReference type="EMBL" id="SVC02951.1"/>
    </source>
</evidence>
<accession>A0A382IWK8</accession>
<sequence>MKKNKMKNIYLKLDNGKTVKIRSIENYIDPEDEKYNKVFNDYAKISSDIPKA</sequence>
<dbReference type="EMBL" id="UINC01069514">
    <property type="protein sequence ID" value="SVC02951.1"/>
    <property type="molecule type" value="Genomic_DNA"/>
</dbReference>
<name>A0A382IWK8_9ZZZZ</name>